<protein>
    <submittedName>
        <fullName evidence="3">Uncharacterized protein</fullName>
    </submittedName>
</protein>
<name>X6MXF9_RETFI</name>
<evidence type="ECO:0000313" key="4">
    <source>
        <dbReference type="Proteomes" id="UP000023152"/>
    </source>
</evidence>
<feature type="chain" id="PRO_5004975482" evidence="2">
    <location>
        <begin position="24"/>
        <end position="241"/>
    </location>
</feature>
<gene>
    <name evidence="3" type="ORF">RFI_18766</name>
</gene>
<evidence type="ECO:0000313" key="3">
    <source>
        <dbReference type="EMBL" id="ETO18499.1"/>
    </source>
</evidence>
<sequence>MCANTFCCLLHTYTFLLSRTAYSNFLKNYWICSRQVILFKQKKIDRESFMRDRVMYLPLWTSEGGSSKNKERMSMQEYRSLMSRAQTITQDTTAEVWTRIVGIDSEWCGFEQFVAMMKLTRLAQMDIPIFLIHLSKLQHYHPSTLPIFHTTSSSSSSSSSTSTSGQDMSTNVSHNHIHNRNGSGGDGWKQPSQTKPQLQQNMVAFRGLPPQVLDSDEMLMQLEKFALRHCSPIHFEVKEMF</sequence>
<dbReference type="EMBL" id="ASPP01014824">
    <property type="protein sequence ID" value="ETO18499.1"/>
    <property type="molecule type" value="Genomic_DNA"/>
</dbReference>
<dbReference type="AlphaFoldDB" id="X6MXF9"/>
<dbReference type="Proteomes" id="UP000023152">
    <property type="component" value="Unassembled WGS sequence"/>
</dbReference>
<accession>X6MXF9</accession>
<feature type="region of interest" description="Disordered" evidence="1">
    <location>
        <begin position="149"/>
        <end position="195"/>
    </location>
</feature>
<evidence type="ECO:0000256" key="2">
    <source>
        <dbReference type="SAM" id="SignalP"/>
    </source>
</evidence>
<feature type="compositionally biased region" description="Polar residues" evidence="1">
    <location>
        <begin position="165"/>
        <end position="174"/>
    </location>
</feature>
<proteinExistence type="predicted"/>
<organism evidence="3 4">
    <name type="scientific">Reticulomyxa filosa</name>
    <dbReference type="NCBI Taxonomy" id="46433"/>
    <lineage>
        <taxon>Eukaryota</taxon>
        <taxon>Sar</taxon>
        <taxon>Rhizaria</taxon>
        <taxon>Retaria</taxon>
        <taxon>Foraminifera</taxon>
        <taxon>Monothalamids</taxon>
        <taxon>Reticulomyxidae</taxon>
        <taxon>Reticulomyxa</taxon>
    </lineage>
</organism>
<feature type="compositionally biased region" description="Low complexity" evidence="1">
    <location>
        <begin position="150"/>
        <end position="164"/>
    </location>
</feature>
<keyword evidence="4" id="KW-1185">Reference proteome</keyword>
<feature type="signal peptide" evidence="2">
    <location>
        <begin position="1"/>
        <end position="23"/>
    </location>
</feature>
<reference evidence="3 4" key="1">
    <citation type="journal article" date="2013" name="Curr. Biol.">
        <title>The Genome of the Foraminiferan Reticulomyxa filosa.</title>
        <authorList>
            <person name="Glockner G."/>
            <person name="Hulsmann N."/>
            <person name="Schleicher M."/>
            <person name="Noegel A.A."/>
            <person name="Eichinger L."/>
            <person name="Gallinger C."/>
            <person name="Pawlowski J."/>
            <person name="Sierra R."/>
            <person name="Euteneuer U."/>
            <person name="Pillet L."/>
            <person name="Moustafa A."/>
            <person name="Platzer M."/>
            <person name="Groth M."/>
            <person name="Szafranski K."/>
            <person name="Schliwa M."/>
        </authorList>
    </citation>
    <scope>NUCLEOTIDE SEQUENCE [LARGE SCALE GENOMIC DNA]</scope>
</reference>
<comment type="caution">
    <text evidence="3">The sequence shown here is derived from an EMBL/GenBank/DDBJ whole genome shotgun (WGS) entry which is preliminary data.</text>
</comment>
<keyword evidence="2" id="KW-0732">Signal</keyword>
<evidence type="ECO:0000256" key="1">
    <source>
        <dbReference type="SAM" id="MobiDB-lite"/>
    </source>
</evidence>